<organism evidence="2 3">
    <name type="scientific">Rhodococcus rhodochrous J45</name>
    <dbReference type="NCBI Taxonomy" id="935266"/>
    <lineage>
        <taxon>Bacteria</taxon>
        <taxon>Bacillati</taxon>
        <taxon>Actinomycetota</taxon>
        <taxon>Actinomycetes</taxon>
        <taxon>Mycobacteriales</taxon>
        <taxon>Nocardiaceae</taxon>
        <taxon>Rhodococcus</taxon>
    </lineage>
</organism>
<proteinExistence type="predicted"/>
<accession>A0A562E668</accession>
<keyword evidence="1" id="KW-0732">Signal</keyword>
<feature type="chain" id="PRO_5039071950" description="PknH-like protein" evidence="1">
    <location>
        <begin position="32"/>
        <end position="246"/>
    </location>
</feature>
<sequence>MTRRDTRPRRRVSAARSAVAAACLMLGSACSQTVSGDPRPEPAALTATATAPAPAIVRTPGELVLPPERFPEPYDAVVLPPEAVAQAAPDLTGIQPGSRVDPGGCLPPAQDYGPERTAMVVGTDNASRATISVEVTRSAPDLAEYRTYLTECSQVDATVRGITSTVSTVLGDDPAAPLDGAGTLALTRTVDSGRGSGGMTQSMATRIAQIEDVRVTVTYMSFDAAAPDTDNLDRVFREAVDFAARP</sequence>
<dbReference type="EMBL" id="VLJT01000017">
    <property type="protein sequence ID" value="TWH17277.1"/>
    <property type="molecule type" value="Genomic_DNA"/>
</dbReference>
<comment type="caution">
    <text evidence="2">The sequence shown here is derived from an EMBL/GenBank/DDBJ whole genome shotgun (WGS) entry which is preliminary data.</text>
</comment>
<dbReference type="Proteomes" id="UP000317573">
    <property type="component" value="Unassembled WGS sequence"/>
</dbReference>
<feature type="signal peptide" evidence="1">
    <location>
        <begin position="1"/>
        <end position="31"/>
    </location>
</feature>
<dbReference type="PROSITE" id="PS51257">
    <property type="entry name" value="PROKAR_LIPOPROTEIN"/>
    <property type="match status" value="1"/>
</dbReference>
<dbReference type="AlphaFoldDB" id="A0A562E668"/>
<evidence type="ECO:0000313" key="3">
    <source>
        <dbReference type="Proteomes" id="UP000317573"/>
    </source>
</evidence>
<gene>
    <name evidence="2" type="ORF">L618_000200003580</name>
</gene>
<name>A0A562E668_RHORH</name>
<evidence type="ECO:0000256" key="1">
    <source>
        <dbReference type="SAM" id="SignalP"/>
    </source>
</evidence>
<protein>
    <recommendedName>
        <fullName evidence="4">PknH-like protein</fullName>
    </recommendedName>
</protein>
<evidence type="ECO:0000313" key="2">
    <source>
        <dbReference type="EMBL" id="TWH17277.1"/>
    </source>
</evidence>
<reference evidence="2 3" key="1">
    <citation type="submission" date="2019-07" db="EMBL/GenBank/DDBJ databases">
        <title>Genome sequencing of lignin-degrading bacterial isolates.</title>
        <authorList>
            <person name="Gladden J."/>
        </authorList>
    </citation>
    <scope>NUCLEOTIDE SEQUENCE [LARGE SCALE GENOMIC DNA]</scope>
    <source>
        <strain evidence="2 3">J45</strain>
    </source>
</reference>
<evidence type="ECO:0008006" key="4">
    <source>
        <dbReference type="Google" id="ProtNLM"/>
    </source>
</evidence>